<dbReference type="STRING" id="1963862.B4O97_03720"/>
<keyword evidence="2 5" id="KW-0456">Lyase</keyword>
<evidence type="ECO:0000313" key="5">
    <source>
        <dbReference type="EMBL" id="ORC37310.1"/>
    </source>
</evidence>
<name>A0A1Y1S1D8_9SPIO</name>
<comment type="caution">
    <text evidence="5">The sequence shown here is derived from an EMBL/GenBank/DDBJ whole genome shotgun (WGS) entry which is preliminary data.</text>
</comment>
<dbReference type="Pfam" id="PF08328">
    <property type="entry name" value="ASL_C"/>
    <property type="match status" value="1"/>
</dbReference>
<dbReference type="PANTHER" id="PTHR43172">
    <property type="entry name" value="ADENYLOSUCCINATE LYASE"/>
    <property type="match status" value="1"/>
</dbReference>
<evidence type="ECO:0000259" key="4">
    <source>
        <dbReference type="SMART" id="SM00998"/>
    </source>
</evidence>
<dbReference type="Pfam" id="PF00206">
    <property type="entry name" value="Lyase_1"/>
    <property type="match status" value="1"/>
</dbReference>
<evidence type="ECO:0000313" key="6">
    <source>
        <dbReference type="Proteomes" id="UP000192343"/>
    </source>
</evidence>
<dbReference type="InterPro" id="IPR024083">
    <property type="entry name" value="Fumarase/histidase_N"/>
</dbReference>
<dbReference type="InterPro" id="IPR022761">
    <property type="entry name" value="Fumarate_lyase_N"/>
</dbReference>
<dbReference type="GO" id="GO:0006188">
    <property type="term" value="P:IMP biosynthetic process"/>
    <property type="evidence" value="ECO:0007669"/>
    <property type="project" value="InterPro"/>
</dbReference>
<dbReference type="InterPro" id="IPR008948">
    <property type="entry name" value="L-Aspartase-like"/>
</dbReference>
<dbReference type="SUPFAM" id="SSF48557">
    <property type="entry name" value="L-aspartase-like"/>
    <property type="match status" value="1"/>
</dbReference>
<dbReference type="RefSeq" id="WP_083048457.1">
    <property type="nucleotide sequence ID" value="NZ_MWQY01000003.1"/>
</dbReference>
<dbReference type="PRINTS" id="PR00149">
    <property type="entry name" value="FUMRATELYASE"/>
</dbReference>
<dbReference type="GO" id="GO:0070626">
    <property type="term" value="F:(S)-2-(5-amino-1-(5-phospho-D-ribosyl)imidazole-4-carboxamido) succinate lyase (fumarate-forming) activity"/>
    <property type="evidence" value="ECO:0007669"/>
    <property type="project" value="TreeGrafter"/>
</dbReference>
<dbReference type="AlphaFoldDB" id="A0A1Y1S1D8"/>
<evidence type="ECO:0000256" key="3">
    <source>
        <dbReference type="ARBA" id="ARBA00025012"/>
    </source>
</evidence>
<gene>
    <name evidence="5" type="ORF">B4O97_03720</name>
</gene>
<protein>
    <submittedName>
        <fullName evidence="5">Adenylosuccinate lyase</fullName>
    </submittedName>
</protein>
<dbReference type="Gene3D" id="1.20.200.10">
    <property type="entry name" value="Fumarase/aspartase (Central domain)"/>
    <property type="match status" value="1"/>
</dbReference>
<dbReference type="GO" id="GO:0044208">
    <property type="term" value="P:'de novo' AMP biosynthetic process"/>
    <property type="evidence" value="ECO:0007669"/>
    <property type="project" value="TreeGrafter"/>
</dbReference>
<dbReference type="OrthoDB" id="9768878at2"/>
<feature type="domain" description="Adenylosuccinate lyase C-terminal" evidence="4">
    <location>
        <begin position="375"/>
        <end position="461"/>
    </location>
</feature>
<keyword evidence="1" id="KW-0658">Purine biosynthesis</keyword>
<evidence type="ECO:0000256" key="1">
    <source>
        <dbReference type="ARBA" id="ARBA00022755"/>
    </source>
</evidence>
<dbReference type="InterPro" id="IPR020557">
    <property type="entry name" value="Fumarate_lyase_CS"/>
</dbReference>
<dbReference type="InterPro" id="IPR019468">
    <property type="entry name" value="AdenyloSucc_lyase_C"/>
</dbReference>
<reference evidence="5 6" key="1">
    <citation type="submission" date="2017-03" db="EMBL/GenBank/DDBJ databases">
        <title>Draft Genome sequence of Marispirochaeta sp. strain JC444.</title>
        <authorList>
            <person name="Shivani Y."/>
            <person name="Subhash Y."/>
            <person name="Sasikala C."/>
            <person name="Ramana C."/>
        </authorList>
    </citation>
    <scope>NUCLEOTIDE SEQUENCE [LARGE SCALE GENOMIC DNA]</scope>
    <source>
        <strain evidence="5 6">JC444</strain>
    </source>
</reference>
<dbReference type="InterPro" id="IPR013539">
    <property type="entry name" value="PurB_C"/>
</dbReference>
<dbReference type="EMBL" id="MWQY01000003">
    <property type="protein sequence ID" value="ORC37310.1"/>
    <property type="molecule type" value="Genomic_DNA"/>
</dbReference>
<sequence>MEERSIFHCLSPLDHRYYLANRNLFDQLTGYLSEEASIQYCIKVEIALLKSHVNLSMKGRPDLLSALDSVEASVSPSEVYEEEEKTQHNIRALVNVLKRKVPEETAPYVHLGATSVDILDTAQSMRMRDAVRNVIIPTLLKVEEELVRLCRDNAEVPQVGRTHGQHAVPITFGFAMAEYASRLGKSIIQINRLAGDLRGKIAGAVGSYNSTALLTSDPEGFEAEILESLGLKPSETATQMVEPEYLLRLLLEINVAFGILANLADDLRHLQRSEINEVRELFKSEQVGSSTMPQKRNPWNSEHVKSLWKAFAPRVMTFFMDQISEHQRDLSNSASMRFIADYLAGFAAAAARSLKVLKSLHVNAAQMMKNIHSSGDLVLAEAAYILLAAAGESEAHEIIKQLTLRCEKEGISLATAIKDNSAVSELVSRSLKAVGLPEAELFFARQEQYRGAAVKKAREIADRYEGIQDFLKEDK</sequence>
<dbReference type="Gene3D" id="1.10.275.10">
    <property type="entry name" value="Fumarase/aspartase (N-terminal domain)"/>
    <property type="match status" value="1"/>
</dbReference>
<dbReference type="PROSITE" id="PS00163">
    <property type="entry name" value="FUMARATE_LYASES"/>
    <property type="match status" value="1"/>
</dbReference>
<dbReference type="CDD" id="cd01595">
    <property type="entry name" value="Adenylsuccinate_lyase_like"/>
    <property type="match status" value="1"/>
</dbReference>
<dbReference type="InterPro" id="IPR000362">
    <property type="entry name" value="Fumarate_lyase_fam"/>
</dbReference>
<proteinExistence type="predicted"/>
<dbReference type="GO" id="GO:0004018">
    <property type="term" value="F:N6-(1,2-dicarboxyethyl)AMP AMP-lyase (fumarate-forming) activity"/>
    <property type="evidence" value="ECO:0007669"/>
    <property type="project" value="InterPro"/>
</dbReference>
<keyword evidence="6" id="KW-1185">Reference proteome</keyword>
<dbReference type="SMART" id="SM00998">
    <property type="entry name" value="ADSL_C"/>
    <property type="match status" value="1"/>
</dbReference>
<dbReference type="PANTHER" id="PTHR43172:SF1">
    <property type="entry name" value="ADENYLOSUCCINATE LYASE"/>
    <property type="match status" value="1"/>
</dbReference>
<accession>A0A1Y1S1D8</accession>
<evidence type="ECO:0000256" key="2">
    <source>
        <dbReference type="ARBA" id="ARBA00023239"/>
    </source>
</evidence>
<organism evidence="5 6">
    <name type="scientific">Marispirochaeta aestuarii</name>
    <dbReference type="NCBI Taxonomy" id="1963862"/>
    <lineage>
        <taxon>Bacteria</taxon>
        <taxon>Pseudomonadati</taxon>
        <taxon>Spirochaetota</taxon>
        <taxon>Spirochaetia</taxon>
        <taxon>Spirochaetales</taxon>
        <taxon>Spirochaetaceae</taxon>
        <taxon>Marispirochaeta</taxon>
    </lineage>
</organism>
<comment type="function">
    <text evidence="3">Catalyzes two reactions in de novo purine nucleotide biosynthesis. Catalyzes the breakdown of 5-aminoimidazole- (N-succinylocarboxamide) ribotide (SAICAR or 2-[5-amino-1-(5-phospho-beta-D-ribosyl)imidazole-4-carboxamido]succinate) to 5-aminoimidazole-4-carboxamide ribotide (AICAR or 5-amino-1-(5-phospho-beta-D-ribosyl)imidazole-4-carboxamide) and fumarate, and of adenylosuccinate (ADS or N(6)-(1,2-dicarboxyethyl)-AMP) to adenosine monophosphate (AMP) and fumarate.</text>
</comment>
<dbReference type="PRINTS" id="PR00145">
    <property type="entry name" value="ARGSUCLYASE"/>
</dbReference>
<dbReference type="Proteomes" id="UP000192343">
    <property type="component" value="Unassembled WGS sequence"/>
</dbReference>
<dbReference type="GO" id="GO:0005829">
    <property type="term" value="C:cytosol"/>
    <property type="evidence" value="ECO:0007669"/>
    <property type="project" value="TreeGrafter"/>
</dbReference>